<evidence type="ECO:0000256" key="1">
    <source>
        <dbReference type="SAM" id="MobiDB-lite"/>
    </source>
</evidence>
<dbReference type="EMBL" id="FJUW01000011">
    <property type="protein sequence ID" value="CZS95685.1"/>
    <property type="molecule type" value="Genomic_DNA"/>
</dbReference>
<evidence type="ECO:0000313" key="3">
    <source>
        <dbReference type="Proteomes" id="UP000178129"/>
    </source>
</evidence>
<feature type="region of interest" description="Disordered" evidence="1">
    <location>
        <begin position="83"/>
        <end position="102"/>
    </location>
</feature>
<comment type="caution">
    <text evidence="2">The sequence shown here is derived from an EMBL/GenBank/DDBJ whole genome shotgun (WGS) entry which is preliminary data.</text>
</comment>
<dbReference type="InParanoid" id="A0A1E1KCB1"/>
<gene>
    <name evidence="2" type="ORF">RCO7_08720</name>
</gene>
<evidence type="ECO:0000313" key="2">
    <source>
        <dbReference type="EMBL" id="CZS95685.1"/>
    </source>
</evidence>
<organism evidence="2 3">
    <name type="scientific">Rhynchosporium graminicola</name>
    <dbReference type="NCBI Taxonomy" id="2792576"/>
    <lineage>
        <taxon>Eukaryota</taxon>
        <taxon>Fungi</taxon>
        <taxon>Dikarya</taxon>
        <taxon>Ascomycota</taxon>
        <taxon>Pezizomycotina</taxon>
        <taxon>Leotiomycetes</taxon>
        <taxon>Helotiales</taxon>
        <taxon>Ploettnerulaceae</taxon>
        <taxon>Rhynchosporium</taxon>
    </lineage>
</organism>
<sequence>MKPAVNVNIEQVYFGTMLGRGYIQVEGIIPSLMCLLSLQRRNAEMFIQMPQTKSRTGNESGLVSSNTAVTIQTHLREDSAHVMPRQGTPDETSKGRKCAPIAGDNSLKKHSTLVTMQIKPVCENLDDCIYNDMEVKSELFEPEAANSSGNQFSGAVNHEAPAHDSLGGPTRLLIFKPAGADVASPSGHLVSVGRVGNTSSKAKVKDGFGGAVDFKKGLPSTPEEVQKFYKEQHTKIENDLQEIQQLADAEDLEEGFQGEDADG</sequence>
<accession>A0A1E1KCB1</accession>
<dbReference type="Proteomes" id="UP000178129">
    <property type="component" value="Unassembled WGS sequence"/>
</dbReference>
<protein>
    <submittedName>
        <fullName evidence="2">Uncharacterized protein</fullName>
    </submittedName>
</protein>
<proteinExistence type="predicted"/>
<keyword evidence="3" id="KW-1185">Reference proteome</keyword>
<reference evidence="3" key="1">
    <citation type="submission" date="2016-03" db="EMBL/GenBank/DDBJ databases">
        <authorList>
            <person name="Ploux O."/>
        </authorList>
    </citation>
    <scope>NUCLEOTIDE SEQUENCE [LARGE SCALE GENOMIC DNA]</scope>
    <source>
        <strain evidence="3">UK7</strain>
    </source>
</reference>
<dbReference type="AlphaFoldDB" id="A0A1E1KCB1"/>
<name>A0A1E1KCB1_9HELO</name>